<feature type="domain" description="UTP25 C-terminal" evidence="5">
    <location>
        <begin position="833"/>
        <end position="1030"/>
    </location>
</feature>
<evidence type="ECO:0000256" key="4">
    <source>
        <dbReference type="SAM" id="MobiDB-lite"/>
    </source>
</evidence>
<evidence type="ECO:0008006" key="9">
    <source>
        <dbReference type="Google" id="ProtNLM"/>
    </source>
</evidence>
<feature type="compositionally biased region" description="Low complexity" evidence="4">
    <location>
        <begin position="461"/>
        <end position="473"/>
    </location>
</feature>
<evidence type="ECO:0000256" key="2">
    <source>
        <dbReference type="ARBA" id="ARBA00009223"/>
    </source>
</evidence>
<dbReference type="InterPro" id="IPR053940">
    <property type="entry name" value="UTP25_NTPase-like"/>
</dbReference>
<sequence length="1031" mass="106125">MAKLARLLGAVGGGAKPGSAQPSGSNPKRPPPAATNGASDGNDGASKTRKRRRGGAKAPPPKPKPVKKRRREPGPAANPPGAAGAAGTAVVMEDPGHVEADRQRLLAGRSAYEALMDELARGREGASRGRGGGGGGGGASAALRAELQRLRSEQRGESSEEGEGEDEDDEGEESEGEGEESDEGEEGVLSEEAEEPRGKGKAGRKAPAAPAAAAAAAPATAPANVAGVGAGNGTTEGGADRGDGGEGGSGDGGASSDADDYDDDDAAATAAAASGAGAGAVVANGAAGADGGGDADGAAGTGPALADGSAAEGETPAAAATAVASKAAVDSWARHLGRELTELEVAALEAGGADYRDAPPAEVHSSAWGPSALWQIRVWGAGPAGPKARGKSKGGARAGPDAGAGAAAGGAGVAEAGGASAAAAAAVGLTVLPAAPPTLPEYGVKERLITRWREVRKEEAAASASAPAPAPASTSDAGTDDNGDFANPQQRSLFALLNSYADVHLPARPYPTDPGPSAPDPLLDAVLLHALNHVAKTGDRIKKNNASIQAQQDRLRLQREQQAQQGGHKGGPKKEEGGAGEGDKAAAAGGGGGVEAAEGTPRDQGFTRAKVLILLPQRNFAFKAVRRLVALALRETRVDSVQGKEKFVEQFTDPDDMGEEEELDPATRSRLASKPGDHRALFAGNTDDHFRLGIKVTKGAVRLFADLYQADIMVASPVALATKLAEDLRADPHAAPDFLSSVELLVLDRADVLGMQNWAHVETVLGALNRLPREQHGTDIMRVRDWYLSGLASRYRQTVLLSAFNTAEQAALMRGCANHAGALRLALEQGGVLGQVVPQVRQLFERFPADSPAAAGDARFAFFMKAVWPRIKDSVARGLLIFVPSYFDFVRLRNALGTEDAVDFAAVSEYSSNAEVTRCRARFFHGQRRVMLYTERAHFYHRYRIRGIKDVLFYGLPDHAAYYPELLNLLEEGGAAAGAGAARGAGGGGGSHLGSVTALFCRWDLLQLERVVGSVRARRMIQGESGTYMFC</sequence>
<feature type="compositionally biased region" description="Low complexity" evidence="4">
    <location>
        <begin position="267"/>
        <end position="278"/>
    </location>
</feature>
<feature type="compositionally biased region" description="Low complexity" evidence="4">
    <location>
        <begin position="79"/>
        <end position="89"/>
    </location>
</feature>
<accession>A0A835YMD8</accession>
<dbReference type="GO" id="GO:0000462">
    <property type="term" value="P:maturation of SSU-rRNA from tricistronic rRNA transcript (SSU-rRNA, 5.8S rRNA, LSU-rRNA)"/>
    <property type="evidence" value="ECO:0007669"/>
    <property type="project" value="TreeGrafter"/>
</dbReference>
<dbReference type="OrthoDB" id="10264378at2759"/>
<evidence type="ECO:0000256" key="1">
    <source>
        <dbReference type="ARBA" id="ARBA00004604"/>
    </source>
</evidence>
<dbReference type="Pfam" id="PF22916">
    <property type="entry name" value="UTP25_NTPase-like"/>
    <property type="match status" value="1"/>
</dbReference>
<dbReference type="AlphaFoldDB" id="A0A835YMD8"/>
<dbReference type="Gene3D" id="3.40.50.300">
    <property type="entry name" value="P-loop containing nucleotide triphosphate hydrolases"/>
    <property type="match status" value="1"/>
</dbReference>
<protein>
    <recommendedName>
        <fullName evidence="9">U3 small nucleolar RNA-associated protein 25</fullName>
    </recommendedName>
</protein>
<feature type="compositionally biased region" description="Acidic residues" evidence="4">
    <location>
        <begin position="257"/>
        <end position="266"/>
    </location>
</feature>
<proteinExistence type="inferred from homology"/>
<feature type="region of interest" description="Disordered" evidence="4">
    <location>
        <begin position="459"/>
        <end position="487"/>
    </location>
</feature>
<dbReference type="PANTHER" id="PTHR12933:SF0">
    <property type="entry name" value="U3 SMALL NUCLEOLAR RNA-ASSOCIATED PROTEIN 25 HOMOLOG"/>
    <property type="match status" value="1"/>
</dbReference>
<dbReference type="InterPro" id="IPR027417">
    <property type="entry name" value="P-loop_NTPase"/>
</dbReference>
<feature type="domain" description="UTP25 NTP hydrolase-like" evidence="6">
    <location>
        <begin position="599"/>
        <end position="822"/>
    </location>
</feature>
<feature type="compositionally biased region" description="Basic and acidic residues" evidence="4">
    <location>
        <begin position="94"/>
        <end position="104"/>
    </location>
</feature>
<dbReference type="GO" id="GO:0019843">
    <property type="term" value="F:rRNA binding"/>
    <property type="evidence" value="ECO:0007669"/>
    <property type="project" value="TreeGrafter"/>
</dbReference>
<feature type="compositionally biased region" description="Low complexity" evidence="4">
    <location>
        <begin position="205"/>
        <end position="227"/>
    </location>
</feature>
<dbReference type="Pfam" id="PF06862">
    <property type="entry name" value="Utp25_C"/>
    <property type="match status" value="1"/>
</dbReference>
<dbReference type="EMBL" id="JAEHOE010000004">
    <property type="protein sequence ID" value="KAG2500344.1"/>
    <property type="molecule type" value="Genomic_DNA"/>
</dbReference>
<gene>
    <name evidence="7" type="ORF">HYH03_001919</name>
</gene>
<feature type="region of interest" description="Disordered" evidence="4">
    <location>
        <begin position="383"/>
        <end position="411"/>
    </location>
</feature>
<keyword evidence="3" id="KW-0539">Nucleus</keyword>
<organism evidence="7 8">
    <name type="scientific">Edaphochlamys debaryana</name>
    <dbReference type="NCBI Taxonomy" id="47281"/>
    <lineage>
        <taxon>Eukaryota</taxon>
        <taxon>Viridiplantae</taxon>
        <taxon>Chlorophyta</taxon>
        <taxon>core chlorophytes</taxon>
        <taxon>Chlorophyceae</taxon>
        <taxon>CS clade</taxon>
        <taxon>Chlamydomonadales</taxon>
        <taxon>Chlamydomonadales incertae sedis</taxon>
        <taxon>Edaphochlamys</taxon>
    </lineage>
</organism>
<feature type="region of interest" description="Disordered" evidence="4">
    <location>
        <begin position="542"/>
        <end position="602"/>
    </location>
</feature>
<dbReference type="Proteomes" id="UP000612055">
    <property type="component" value="Unassembled WGS sequence"/>
</dbReference>
<dbReference type="InterPro" id="IPR010678">
    <property type="entry name" value="UTP25"/>
</dbReference>
<comment type="subcellular location">
    <subcellularLocation>
        <location evidence="1">Nucleus</location>
        <location evidence="1">Nucleolus</location>
    </subcellularLocation>
</comment>
<dbReference type="GO" id="GO:0034511">
    <property type="term" value="F:U3 snoRNA binding"/>
    <property type="evidence" value="ECO:0007669"/>
    <property type="project" value="InterPro"/>
</dbReference>
<feature type="compositionally biased region" description="Basic and acidic residues" evidence="4">
    <location>
        <begin position="572"/>
        <end position="584"/>
    </location>
</feature>
<reference evidence="7" key="1">
    <citation type="journal article" date="2020" name="bioRxiv">
        <title>Comparative genomics of Chlamydomonas.</title>
        <authorList>
            <person name="Craig R.J."/>
            <person name="Hasan A.R."/>
            <person name="Ness R.W."/>
            <person name="Keightley P.D."/>
        </authorList>
    </citation>
    <scope>NUCLEOTIDE SEQUENCE</scope>
    <source>
        <strain evidence="7">CCAP 11/70</strain>
    </source>
</reference>
<evidence type="ECO:0000313" key="8">
    <source>
        <dbReference type="Proteomes" id="UP000612055"/>
    </source>
</evidence>
<feature type="region of interest" description="Disordered" evidence="4">
    <location>
        <begin position="1"/>
        <end position="104"/>
    </location>
</feature>
<name>A0A835YMD8_9CHLO</name>
<keyword evidence="8" id="KW-1185">Reference proteome</keyword>
<evidence type="ECO:0000259" key="5">
    <source>
        <dbReference type="Pfam" id="PF06862"/>
    </source>
</evidence>
<feature type="compositionally biased region" description="Acidic residues" evidence="4">
    <location>
        <begin position="159"/>
        <end position="194"/>
    </location>
</feature>
<feature type="region of interest" description="Disordered" evidence="4">
    <location>
        <begin position="123"/>
        <end position="278"/>
    </location>
</feature>
<evidence type="ECO:0000313" key="7">
    <source>
        <dbReference type="EMBL" id="KAG2500344.1"/>
    </source>
</evidence>
<dbReference type="GO" id="GO:0032040">
    <property type="term" value="C:small-subunit processome"/>
    <property type="evidence" value="ECO:0007669"/>
    <property type="project" value="TreeGrafter"/>
</dbReference>
<evidence type="ECO:0000259" key="6">
    <source>
        <dbReference type="Pfam" id="PF22916"/>
    </source>
</evidence>
<comment type="caution">
    <text evidence="7">The sequence shown here is derived from an EMBL/GenBank/DDBJ whole genome shotgun (WGS) entry which is preliminary data.</text>
</comment>
<dbReference type="InterPro" id="IPR053939">
    <property type="entry name" value="UTP25_C"/>
</dbReference>
<feature type="compositionally biased region" description="Basic and acidic residues" evidence="4">
    <location>
        <begin position="146"/>
        <end position="158"/>
    </location>
</feature>
<evidence type="ECO:0000256" key="3">
    <source>
        <dbReference type="ARBA" id="ARBA00023242"/>
    </source>
</evidence>
<comment type="similarity">
    <text evidence="2">Belongs to the UTP25 family.</text>
</comment>
<dbReference type="PANTHER" id="PTHR12933">
    <property type="entry name" value="ORF PROTEIN-RELATED"/>
    <property type="match status" value="1"/>
</dbReference>
<feature type="compositionally biased region" description="Gly residues" evidence="4">
    <location>
        <begin position="128"/>
        <end position="139"/>
    </location>
</feature>